<gene>
    <name evidence="1" type="ORF">CABS02_13925</name>
</gene>
<evidence type="ECO:0000313" key="2">
    <source>
        <dbReference type="Proteomes" id="UP001056436"/>
    </source>
</evidence>
<keyword evidence="2" id="KW-1185">Reference proteome</keyword>
<sequence>MAHDWLSAHFSGYLVLQPSAAARRQHSGSVRFSASWTPFESARHCSQACVVPGCQGLSNPGDGLLSIKVED</sequence>
<name>A0A9Q0AWJ9_9PEZI</name>
<dbReference type="EMBL" id="SDAQ01000173">
    <property type="protein sequence ID" value="KAI3532175.1"/>
    <property type="molecule type" value="Genomic_DNA"/>
</dbReference>
<dbReference type="AlphaFoldDB" id="A0A9Q0AWJ9"/>
<accession>A0A9Q0AWJ9</accession>
<proteinExistence type="predicted"/>
<evidence type="ECO:0000313" key="1">
    <source>
        <dbReference type="EMBL" id="KAI3532175.1"/>
    </source>
</evidence>
<reference evidence="1" key="1">
    <citation type="submission" date="2019-01" db="EMBL/GenBank/DDBJ databases">
        <title>Colletotrichum abscissum LGMF1257.</title>
        <authorList>
            <person name="Baroncelli R."/>
        </authorList>
    </citation>
    <scope>NUCLEOTIDE SEQUENCE</scope>
    <source>
        <strain evidence="1">Ca142</strain>
    </source>
</reference>
<protein>
    <submittedName>
        <fullName evidence="1">Uncharacterized protein</fullName>
    </submittedName>
</protein>
<organism evidence="1 2">
    <name type="scientific">Colletotrichum abscissum</name>
    <dbReference type="NCBI Taxonomy" id="1671311"/>
    <lineage>
        <taxon>Eukaryota</taxon>
        <taxon>Fungi</taxon>
        <taxon>Dikarya</taxon>
        <taxon>Ascomycota</taxon>
        <taxon>Pezizomycotina</taxon>
        <taxon>Sordariomycetes</taxon>
        <taxon>Hypocreomycetidae</taxon>
        <taxon>Glomerellales</taxon>
        <taxon>Glomerellaceae</taxon>
        <taxon>Colletotrichum</taxon>
        <taxon>Colletotrichum acutatum species complex</taxon>
    </lineage>
</organism>
<comment type="caution">
    <text evidence="1">The sequence shown here is derived from an EMBL/GenBank/DDBJ whole genome shotgun (WGS) entry which is preliminary data.</text>
</comment>
<dbReference type="Proteomes" id="UP001056436">
    <property type="component" value="Unassembled WGS sequence"/>
</dbReference>